<dbReference type="EMBL" id="JARQZJ010000032">
    <property type="protein sequence ID" value="KAK9874896.1"/>
    <property type="molecule type" value="Genomic_DNA"/>
</dbReference>
<dbReference type="Proteomes" id="UP001431783">
    <property type="component" value="Unassembled WGS sequence"/>
</dbReference>
<name>A0AAW1U2X0_9CUCU</name>
<comment type="caution">
    <text evidence="1">The sequence shown here is derived from an EMBL/GenBank/DDBJ whole genome shotgun (WGS) entry which is preliminary data.</text>
</comment>
<proteinExistence type="predicted"/>
<organism evidence="1 2">
    <name type="scientific">Henosepilachna vigintioctopunctata</name>
    <dbReference type="NCBI Taxonomy" id="420089"/>
    <lineage>
        <taxon>Eukaryota</taxon>
        <taxon>Metazoa</taxon>
        <taxon>Ecdysozoa</taxon>
        <taxon>Arthropoda</taxon>
        <taxon>Hexapoda</taxon>
        <taxon>Insecta</taxon>
        <taxon>Pterygota</taxon>
        <taxon>Neoptera</taxon>
        <taxon>Endopterygota</taxon>
        <taxon>Coleoptera</taxon>
        <taxon>Polyphaga</taxon>
        <taxon>Cucujiformia</taxon>
        <taxon>Coccinelloidea</taxon>
        <taxon>Coccinellidae</taxon>
        <taxon>Epilachninae</taxon>
        <taxon>Epilachnini</taxon>
        <taxon>Henosepilachna</taxon>
    </lineage>
</organism>
<accession>A0AAW1U2X0</accession>
<protein>
    <submittedName>
        <fullName evidence="1">Uncharacterized protein</fullName>
    </submittedName>
</protein>
<evidence type="ECO:0000313" key="1">
    <source>
        <dbReference type="EMBL" id="KAK9874896.1"/>
    </source>
</evidence>
<evidence type="ECO:0000313" key="2">
    <source>
        <dbReference type="Proteomes" id="UP001431783"/>
    </source>
</evidence>
<reference evidence="1 2" key="1">
    <citation type="submission" date="2023-03" db="EMBL/GenBank/DDBJ databases">
        <title>Genome insight into feeding habits of ladybird beetles.</title>
        <authorList>
            <person name="Li H.-S."/>
            <person name="Huang Y.-H."/>
            <person name="Pang H."/>
        </authorList>
    </citation>
    <scope>NUCLEOTIDE SEQUENCE [LARGE SCALE GENOMIC DNA]</scope>
    <source>
        <strain evidence="1">SYSU_2023b</strain>
        <tissue evidence="1">Whole body</tissue>
    </source>
</reference>
<keyword evidence="2" id="KW-1185">Reference proteome</keyword>
<gene>
    <name evidence="1" type="ORF">WA026_005710</name>
</gene>
<sequence length="115" mass="12924">MKNLHAFYAKANFSEKLNSFVLRGINHTSRASARIGKRTNGTSINRGNSRAVAWTTGNKVPFHPATVIESWERARIMFHQSVGMANKNKRTMTLKYPNTKLPLPGFSHVPINSDK</sequence>
<dbReference type="AlphaFoldDB" id="A0AAW1U2X0"/>